<dbReference type="GO" id="GO:0005524">
    <property type="term" value="F:ATP binding"/>
    <property type="evidence" value="ECO:0007669"/>
    <property type="project" value="UniProtKB-KW"/>
</dbReference>
<organism>
    <name type="scientific">Culex quinquefasciatus</name>
    <name type="common">Southern house mosquito</name>
    <name type="synonym">Culex pungens</name>
    <dbReference type="NCBI Taxonomy" id="7176"/>
    <lineage>
        <taxon>Eukaryota</taxon>
        <taxon>Metazoa</taxon>
        <taxon>Ecdysozoa</taxon>
        <taxon>Arthropoda</taxon>
        <taxon>Hexapoda</taxon>
        <taxon>Insecta</taxon>
        <taxon>Pterygota</taxon>
        <taxon>Neoptera</taxon>
        <taxon>Endopterygota</taxon>
        <taxon>Diptera</taxon>
        <taxon>Nematocera</taxon>
        <taxon>Culicoidea</taxon>
        <taxon>Culicidae</taxon>
        <taxon>Culicinae</taxon>
        <taxon>Culicini</taxon>
        <taxon>Culex</taxon>
        <taxon>Culex</taxon>
    </lineage>
</organism>
<dbReference type="PANTHER" id="PTHR23073">
    <property type="entry name" value="26S PROTEASOME REGULATORY SUBUNIT"/>
    <property type="match status" value="1"/>
</dbReference>
<keyword evidence="6" id="KW-1185">Reference proteome</keyword>
<reference evidence="4" key="1">
    <citation type="submission" date="2007-03" db="EMBL/GenBank/DDBJ databases">
        <title>Annotation of Culex pipiens quinquefasciatus.</title>
        <authorList>
            <consortium name="The Broad Institute Genome Sequencing Platform"/>
            <person name="Atkinson P.W."/>
            <person name="Hemingway J."/>
            <person name="Christensen B.M."/>
            <person name="Higgs S."/>
            <person name="Kodira C."/>
            <person name="Hannick L."/>
            <person name="Megy K."/>
            <person name="O'Leary S."/>
            <person name="Pearson M."/>
            <person name="Haas B.J."/>
            <person name="Mauceli E."/>
            <person name="Wortman J.R."/>
            <person name="Lee N.H."/>
            <person name="Guigo R."/>
            <person name="Stanke M."/>
            <person name="Alvarado L."/>
            <person name="Amedeo P."/>
            <person name="Antoine C.H."/>
            <person name="Arensburger P."/>
            <person name="Bidwell S.L."/>
            <person name="Crawford M."/>
            <person name="Camaro F."/>
            <person name="Devon K."/>
            <person name="Engels R."/>
            <person name="Hammond M."/>
            <person name="Howarth C."/>
            <person name="Koehrsen M."/>
            <person name="Lawson D."/>
            <person name="Montgomery P."/>
            <person name="Nene V."/>
            <person name="Nusbaum C."/>
            <person name="Puiu D."/>
            <person name="Romero-Severson J."/>
            <person name="Severson D.W."/>
            <person name="Shumway M."/>
            <person name="Sisk P."/>
            <person name="Stolte C."/>
            <person name="Zeng Q."/>
            <person name="Eisenstadt E."/>
            <person name="Fraser-Liggett C."/>
            <person name="Strausberg R."/>
            <person name="Galagan J."/>
            <person name="Birren B."/>
            <person name="Collins F.H."/>
        </authorList>
    </citation>
    <scope>NUCLEOTIDE SEQUENCE [LARGE SCALE GENOMIC DNA]</scope>
    <source>
        <strain evidence="4">JHB</strain>
    </source>
</reference>
<dbReference type="Gene3D" id="2.40.50.140">
    <property type="entry name" value="Nucleic acid-binding proteins"/>
    <property type="match status" value="1"/>
</dbReference>
<dbReference type="Pfam" id="PF16450">
    <property type="entry name" value="Prot_ATP_ID_OB_C"/>
    <property type="match status" value="1"/>
</dbReference>
<keyword evidence="1" id="KW-0547">Nucleotide-binding</keyword>
<gene>
    <name evidence="5" type="primary">6051727</name>
    <name evidence="4" type="ORF">CpipJ_CPIJ017936</name>
</gene>
<proteinExistence type="predicted"/>
<name>B0XEP5_CULQU</name>
<dbReference type="Proteomes" id="UP000002320">
    <property type="component" value="Unassembled WGS sequence"/>
</dbReference>
<evidence type="ECO:0000313" key="5">
    <source>
        <dbReference type="EnsemblMetazoa" id="CPIJ017936-PA"/>
    </source>
</evidence>
<dbReference type="OrthoDB" id="7790848at2759"/>
<keyword evidence="2" id="KW-0067">ATP-binding</keyword>
<dbReference type="KEGG" id="cqu:CpipJ_CPIJ017936"/>
<dbReference type="EnsemblMetazoa" id="CPIJ017936-RA">
    <property type="protein sequence ID" value="CPIJ017936-PA"/>
    <property type="gene ID" value="CPIJ017936"/>
</dbReference>
<reference evidence="5" key="2">
    <citation type="submission" date="2020-05" db="UniProtKB">
        <authorList>
            <consortium name="EnsemblMetazoa"/>
        </authorList>
    </citation>
    <scope>IDENTIFICATION</scope>
    <source>
        <strain evidence="5">JHB</strain>
    </source>
</reference>
<dbReference type="eggNOG" id="KOG0652">
    <property type="taxonomic scope" value="Eukaryota"/>
</dbReference>
<evidence type="ECO:0000313" key="4">
    <source>
        <dbReference type="EMBL" id="EDS26106.1"/>
    </source>
</evidence>
<accession>B0XEP5</accession>
<dbReference type="STRING" id="7176.B0XEP5"/>
<dbReference type="InterPro" id="IPR012340">
    <property type="entry name" value="NA-bd_OB-fold"/>
</dbReference>
<evidence type="ECO:0000256" key="1">
    <source>
        <dbReference type="ARBA" id="ARBA00022741"/>
    </source>
</evidence>
<sequence>MAVTLEDKSVELLDGVRRAVLVLDSYRKGKRIVIKTSTRQKYFLPMIGLVDPEKLKQGDLVSVNKDSYLILETLPAEYDVRVKTMEVDERPTEQYSDIGGLDRRAADAAQGQVQEPGNSSAEGGAACCWLINNIYLDIYDIYQIFTEINQMRYGSTLCPTPCLPHTSSSSLPVHAFRAPFSPLCRRRCSFLLSSTLFRRSAKGVASTMNPIYSAPGSHTFYDKIPPYLHEHPRDCPRWTMTIGRLLTEVTGLDSSEADGLPQKICVVDKQQLMQALLLNGNGRTQQQRSKRQNNLDEERRQLDEAENYSLSMMITVEPMLRLLNRAWRST</sequence>
<evidence type="ECO:0000313" key="6">
    <source>
        <dbReference type="Proteomes" id="UP000002320"/>
    </source>
</evidence>
<dbReference type="InParanoid" id="B0XEP5"/>
<dbReference type="InterPro" id="IPR050221">
    <property type="entry name" value="26S_Proteasome_ATPase"/>
</dbReference>
<evidence type="ECO:0000256" key="2">
    <source>
        <dbReference type="ARBA" id="ARBA00022840"/>
    </source>
</evidence>
<dbReference type="EMBL" id="DS232850">
    <property type="protein sequence ID" value="EDS26106.1"/>
    <property type="molecule type" value="Genomic_DNA"/>
</dbReference>
<dbReference type="AlphaFoldDB" id="B0XEP5"/>
<protein>
    <submittedName>
        <fullName evidence="4">Tbp-1</fullName>
    </submittedName>
</protein>
<dbReference type="InterPro" id="IPR032501">
    <property type="entry name" value="Prot_ATP_ID_OB_2nd"/>
</dbReference>
<dbReference type="VEuPathDB" id="VectorBase:CPIJ017936"/>
<feature type="domain" description="Proteasomal ATPase second OB" evidence="3">
    <location>
        <begin position="22"/>
        <end position="75"/>
    </location>
</feature>
<evidence type="ECO:0000259" key="3">
    <source>
        <dbReference type="Pfam" id="PF16450"/>
    </source>
</evidence>
<dbReference type="VEuPathDB" id="VectorBase:CQUJHB008758"/>
<dbReference type="HOGENOM" id="CLU_842656_0_0_1"/>
<dbReference type="VEuPathDB" id="VectorBase:CQUJHB001634"/>